<reference evidence="3 4" key="2">
    <citation type="journal article" date="2012" name="PLoS Pathog.">
        <title>Diverse lifestyles and strategies of plant pathogenesis encoded in the genomes of eighteen Dothideomycetes fungi.</title>
        <authorList>
            <person name="Ohm R.A."/>
            <person name="Feau N."/>
            <person name="Henrissat B."/>
            <person name="Schoch C.L."/>
            <person name="Horwitz B.A."/>
            <person name="Barry K.W."/>
            <person name="Condon B.J."/>
            <person name="Copeland A.C."/>
            <person name="Dhillon B."/>
            <person name="Glaser F."/>
            <person name="Hesse C.N."/>
            <person name="Kosti I."/>
            <person name="LaButti K."/>
            <person name="Lindquist E.A."/>
            <person name="Lucas S."/>
            <person name="Salamov A.A."/>
            <person name="Bradshaw R.E."/>
            <person name="Ciuffetti L."/>
            <person name="Hamelin R.C."/>
            <person name="Kema G.H.J."/>
            <person name="Lawrence C."/>
            <person name="Scott J.A."/>
            <person name="Spatafora J.W."/>
            <person name="Turgeon B.G."/>
            <person name="de Wit P.J.G.M."/>
            <person name="Zhong S."/>
            <person name="Goodwin S.B."/>
            <person name="Grigoriev I.V."/>
        </authorList>
    </citation>
    <scope>NUCLEOTIDE SEQUENCE [LARGE SCALE GENOMIC DNA]</scope>
    <source>
        <strain evidence="4">NZE10 / CBS 128990</strain>
    </source>
</reference>
<feature type="compositionally biased region" description="Basic and acidic residues" evidence="1">
    <location>
        <begin position="1"/>
        <end position="12"/>
    </location>
</feature>
<feature type="transmembrane region" description="Helical" evidence="2">
    <location>
        <begin position="111"/>
        <end position="132"/>
    </location>
</feature>
<dbReference type="OMA" id="MVECINR"/>
<protein>
    <submittedName>
        <fullName evidence="3">Uncharacterized protein</fullName>
    </submittedName>
</protein>
<name>M2Y5R8_DOTSN</name>
<dbReference type="AlphaFoldDB" id="M2Y5R8"/>
<feature type="region of interest" description="Disordered" evidence="1">
    <location>
        <begin position="62"/>
        <end position="90"/>
    </location>
</feature>
<feature type="transmembrane region" description="Helical" evidence="2">
    <location>
        <begin position="152"/>
        <end position="175"/>
    </location>
</feature>
<evidence type="ECO:0000313" key="4">
    <source>
        <dbReference type="Proteomes" id="UP000016933"/>
    </source>
</evidence>
<dbReference type="Proteomes" id="UP000016933">
    <property type="component" value="Unassembled WGS sequence"/>
</dbReference>
<gene>
    <name evidence="3" type="ORF">DOTSEDRAFT_25517</name>
</gene>
<dbReference type="EMBL" id="KB446540">
    <property type="protein sequence ID" value="EME43594.1"/>
    <property type="molecule type" value="Genomic_DNA"/>
</dbReference>
<sequence>MATNHKDEKDFADIELGAQEPTNTQVHHDSTGHAHAPSRRTSDSEFYNKDYTTSYEVSYTPSSRHIECHPDPPISTTYTSPAPSTNPQRPSTLSKILTRLSIYTWLLPKSAHLLTTILALPGFFSLFHAFQHKILTTGICGPSISADLSDSALLWIVYAVLWLVLMEIEVINRAFPASGKGGYKKEAMRVCAGPFAVGMWIVVAAVVEKKVESHCQE</sequence>
<evidence type="ECO:0000256" key="2">
    <source>
        <dbReference type="SAM" id="Phobius"/>
    </source>
</evidence>
<evidence type="ECO:0000313" key="3">
    <source>
        <dbReference type="EMBL" id="EME43594.1"/>
    </source>
</evidence>
<organism evidence="3 4">
    <name type="scientific">Dothistroma septosporum (strain NZE10 / CBS 128990)</name>
    <name type="common">Red band needle blight fungus</name>
    <name type="synonym">Mycosphaerella pini</name>
    <dbReference type="NCBI Taxonomy" id="675120"/>
    <lineage>
        <taxon>Eukaryota</taxon>
        <taxon>Fungi</taxon>
        <taxon>Dikarya</taxon>
        <taxon>Ascomycota</taxon>
        <taxon>Pezizomycotina</taxon>
        <taxon>Dothideomycetes</taxon>
        <taxon>Dothideomycetidae</taxon>
        <taxon>Mycosphaerellales</taxon>
        <taxon>Mycosphaerellaceae</taxon>
        <taxon>Dothistroma</taxon>
    </lineage>
</organism>
<reference evidence="4" key="1">
    <citation type="journal article" date="2012" name="PLoS Genet.">
        <title>The genomes of the fungal plant pathogens Cladosporium fulvum and Dothistroma septosporum reveal adaptation to different hosts and lifestyles but also signatures of common ancestry.</title>
        <authorList>
            <person name="de Wit P.J.G.M."/>
            <person name="van der Burgt A."/>
            <person name="Oekmen B."/>
            <person name="Stergiopoulos I."/>
            <person name="Abd-Elsalam K.A."/>
            <person name="Aerts A.L."/>
            <person name="Bahkali A.H."/>
            <person name="Beenen H.G."/>
            <person name="Chettri P."/>
            <person name="Cox M.P."/>
            <person name="Datema E."/>
            <person name="de Vries R.P."/>
            <person name="Dhillon B."/>
            <person name="Ganley A.R."/>
            <person name="Griffiths S.A."/>
            <person name="Guo Y."/>
            <person name="Hamelin R.C."/>
            <person name="Henrissat B."/>
            <person name="Kabir M.S."/>
            <person name="Jashni M.K."/>
            <person name="Kema G."/>
            <person name="Klaubauf S."/>
            <person name="Lapidus A."/>
            <person name="Levasseur A."/>
            <person name="Lindquist E."/>
            <person name="Mehrabi R."/>
            <person name="Ohm R.A."/>
            <person name="Owen T.J."/>
            <person name="Salamov A."/>
            <person name="Schwelm A."/>
            <person name="Schijlen E."/>
            <person name="Sun H."/>
            <person name="van den Burg H.A."/>
            <person name="van Ham R.C.H.J."/>
            <person name="Zhang S."/>
            <person name="Goodwin S.B."/>
            <person name="Grigoriev I.V."/>
            <person name="Collemare J."/>
            <person name="Bradshaw R.E."/>
        </authorList>
    </citation>
    <scope>NUCLEOTIDE SEQUENCE [LARGE SCALE GENOMIC DNA]</scope>
    <source>
        <strain evidence="4">NZE10 / CBS 128990</strain>
    </source>
</reference>
<accession>M2Y5R8</accession>
<feature type="compositionally biased region" description="Polar residues" evidence="1">
    <location>
        <begin position="74"/>
        <end position="90"/>
    </location>
</feature>
<evidence type="ECO:0000256" key="1">
    <source>
        <dbReference type="SAM" id="MobiDB-lite"/>
    </source>
</evidence>
<feature type="region of interest" description="Disordered" evidence="1">
    <location>
        <begin position="1"/>
        <end position="45"/>
    </location>
</feature>
<proteinExistence type="predicted"/>
<dbReference type="HOGENOM" id="CLU_1272276_0_0_1"/>
<feature type="transmembrane region" description="Helical" evidence="2">
    <location>
        <begin position="187"/>
        <end position="207"/>
    </location>
</feature>
<keyword evidence="2" id="KW-0472">Membrane</keyword>
<keyword evidence="4" id="KW-1185">Reference proteome</keyword>
<keyword evidence="2" id="KW-1133">Transmembrane helix</keyword>
<keyword evidence="2" id="KW-0812">Transmembrane</keyword>